<proteinExistence type="predicted"/>
<gene>
    <name evidence="1" type="ORF">E5083_08755</name>
</gene>
<dbReference type="Proteomes" id="UP000298159">
    <property type="component" value="Unassembled WGS sequence"/>
</dbReference>
<dbReference type="AlphaFoldDB" id="A0A4Z1DCJ7"/>
<dbReference type="InterPro" id="IPR011989">
    <property type="entry name" value="ARM-like"/>
</dbReference>
<dbReference type="Gene3D" id="1.25.10.10">
    <property type="entry name" value="Leucine-rich Repeat Variant"/>
    <property type="match status" value="1"/>
</dbReference>
<comment type="caution">
    <text evidence="1">The sequence shown here is derived from an EMBL/GenBank/DDBJ whole genome shotgun (WGS) entry which is preliminary data.</text>
</comment>
<dbReference type="Gene3D" id="2.130.10.10">
    <property type="entry name" value="YVTN repeat-like/Quinoprotein amine dehydrogenase"/>
    <property type="match status" value="1"/>
</dbReference>
<name>A0A4Z1DCJ7_9ACTN</name>
<dbReference type="EMBL" id="SRRT01000002">
    <property type="protein sequence ID" value="TGN79685.1"/>
    <property type="molecule type" value="Genomic_DNA"/>
</dbReference>
<dbReference type="GeneID" id="95447679"/>
<accession>A0A4Z1DCJ7</accession>
<dbReference type="SUPFAM" id="SSF48371">
    <property type="entry name" value="ARM repeat"/>
    <property type="match status" value="1"/>
</dbReference>
<evidence type="ECO:0000313" key="1">
    <source>
        <dbReference type="EMBL" id="TGN79685.1"/>
    </source>
</evidence>
<keyword evidence="2" id="KW-1185">Reference proteome</keyword>
<dbReference type="InterPro" id="IPR016024">
    <property type="entry name" value="ARM-type_fold"/>
</dbReference>
<sequence length="621" mass="67347">MDSMIDYGDFAARLARTRPRPDEHAVGLVDMAPRWELLRQFQEEWGYEVPADAEAWHHEPAPSPDLPIPAALDQWWALPYNSFVHSPRLYWTNPEYPPTPRPDPAGYGTPAGLPADSPLVPPGADRRVCVFKAEYEYCNEWGYAAADAGLADPRVLVSDSENGWLLQADSLSEFFLQLTVHRLPAHYGWTVHGDDDTDRIVARVKSELTPLGFRPWRELAQEITVYGAPDALVFHDEGYGDFELTVHARTAEALVRLGERMGVDWAARIEPPCAVTEGPRGLGLRAGDGRWEVVSVSAEPLPFERPELESPVPHTSPLTALTRIDVPDQGPLVATGHEDGSLHLWMPESGDAPVEADRRGPALTGLTSAHTANGPVLVASWCDAGVSLWDINSAERADLDLGPGIVSVHLAADLRLLVGGPDGRAVLRLDADALWPARELMLSVVSFEETEPGVPRLLAELLSHDTEVAEQAFESLNQLLSPAPDLPPAAILSFIYLTQIGAAIGVGAHPCTIRRRVLGLALRIASAMRAEAAPEPWLTASRKLLSSLPRILPDMLREPNPLTRTAAALLSGTLGGHPAPSDPHPEVAAAAALALGDFAAIDVLVEAGWDRADLETLLRDR</sequence>
<dbReference type="InterPro" id="IPR015943">
    <property type="entry name" value="WD40/YVTN_repeat-like_dom_sf"/>
</dbReference>
<evidence type="ECO:0000313" key="2">
    <source>
        <dbReference type="Proteomes" id="UP000298159"/>
    </source>
</evidence>
<dbReference type="RefSeq" id="WP_135785016.1">
    <property type="nucleotide sequence ID" value="NZ_SRRT01000002.1"/>
</dbReference>
<protein>
    <submittedName>
        <fullName evidence="1">Uncharacterized protein</fullName>
    </submittedName>
</protein>
<organism evidence="1 2">
    <name type="scientific">Streptomyces bauhiniae</name>
    <dbReference type="NCBI Taxonomy" id="2340725"/>
    <lineage>
        <taxon>Bacteria</taxon>
        <taxon>Bacillati</taxon>
        <taxon>Actinomycetota</taxon>
        <taxon>Actinomycetes</taxon>
        <taxon>Kitasatosporales</taxon>
        <taxon>Streptomycetaceae</taxon>
        <taxon>Streptomyces</taxon>
    </lineage>
</organism>
<dbReference type="SUPFAM" id="SSF101898">
    <property type="entry name" value="NHL repeat"/>
    <property type="match status" value="1"/>
</dbReference>
<reference evidence="1 2" key="1">
    <citation type="submission" date="2019-04" db="EMBL/GenBank/DDBJ databases">
        <title>Streptomyces sp. nov. Bv016 isolated from bark of Buahinia variegata.</title>
        <authorList>
            <person name="Kanchanasin P."/>
            <person name="Tanasupawat S."/>
            <person name="Yuki M."/>
            <person name="Kudo T."/>
        </authorList>
    </citation>
    <scope>NUCLEOTIDE SEQUENCE [LARGE SCALE GENOMIC DNA]</scope>
    <source>
        <strain evidence="1 2">Bv016</strain>
    </source>
</reference>